<keyword evidence="2" id="KW-1185">Reference proteome</keyword>
<proteinExistence type="predicted"/>
<sequence>MKIAGIDPGLRNTGIAIGELDIANSSLIITELYVIQTAPMNGTWKTEDTLRRCKEIYNKTKEYTKDCQIIFAELPTGGSNNQTAFALGAGFTAALIGLPQSLITVSPHDVKKTVLSEHPAKDRNKGAMVSWAIDKHPEAPWPTYPYQGKFNPVENFSYLEHLADAIAAIYAGINKVKERNGKTGR</sequence>
<dbReference type="SUPFAM" id="SSF53098">
    <property type="entry name" value="Ribonuclease H-like"/>
    <property type="match status" value="1"/>
</dbReference>
<keyword evidence="1" id="KW-0540">Nuclease</keyword>
<dbReference type="GO" id="GO:0003676">
    <property type="term" value="F:nucleic acid binding"/>
    <property type="evidence" value="ECO:0007669"/>
    <property type="project" value="InterPro"/>
</dbReference>
<evidence type="ECO:0000313" key="1">
    <source>
        <dbReference type="EMBL" id="PXX51097.1"/>
    </source>
</evidence>
<dbReference type="AlphaFoldDB" id="A0A318JR08"/>
<dbReference type="RefSeq" id="WP_059285626.1">
    <property type="nucleotide sequence ID" value="NZ_LNQU01000033.1"/>
</dbReference>
<dbReference type="EMBL" id="QJKC01000001">
    <property type="protein sequence ID" value="PXX51097.1"/>
    <property type="molecule type" value="Genomic_DNA"/>
</dbReference>
<organism evidence="1 2">
    <name type="scientific">Aquitalea magnusonii</name>
    <dbReference type="NCBI Taxonomy" id="332411"/>
    <lineage>
        <taxon>Bacteria</taxon>
        <taxon>Pseudomonadati</taxon>
        <taxon>Pseudomonadota</taxon>
        <taxon>Betaproteobacteria</taxon>
        <taxon>Neisseriales</taxon>
        <taxon>Chromobacteriaceae</taxon>
        <taxon>Aquitalea</taxon>
    </lineage>
</organism>
<dbReference type="OrthoDB" id="8444967at2"/>
<dbReference type="InterPro" id="IPR012337">
    <property type="entry name" value="RNaseH-like_sf"/>
</dbReference>
<comment type="caution">
    <text evidence="1">The sequence shown here is derived from an EMBL/GenBank/DDBJ whole genome shotgun (WGS) entry which is preliminary data.</text>
</comment>
<accession>A0A318JR08</accession>
<dbReference type="Proteomes" id="UP000248395">
    <property type="component" value="Unassembled WGS sequence"/>
</dbReference>
<name>A0A318JR08_9NEIS</name>
<gene>
    <name evidence="1" type="ORF">DFR38_101158</name>
</gene>
<keyword evidence="1" id="KW-0255">Endonuclease</keyword>
<evidence type="ECO:0000313" key="2">
    <source>
        <dbReference type="Proteomes" id="UP000248395"/>
    </source>
</evidence>
<reference evidence="1 2" key="1">
    <citation type="submission" date="2018-05" db="EMBL/GenBank/DDBJ databases">
        <title>Genomic Encyclopedia of Type Strains, Phase IV (KMG-IV): sequencing the most valuable type-strain genomes for metagenomic binning, comparative biology and taxonomic classification.</title>
        <authorList>
            <person name="Goeker M."/>
        </authorList>
    </citation>
    <scope>NUCLEOTIDE SEQUENCE [LARGE SCALE GENOMIC DNA]</scope>
    <source>
        <strain evidence="1 2">DSM 25134</strain>
    </source>
</reference>
<dbReference type="GO" id="GO:0004519">
    <property type="term" value="F:endonuclease activity"/>
    <property type="evidence" value="ECO:0007669"/>
    <property type="project" value="UniProtKB-KW"/>
</dbReference>
<dbReference type="InterPro" id="IPR036397">
    <property type="entry name" value="RNaseH_sf"/>
</dbReference>
<dbReference type="Gene3D" id="3.30.420.10">
    <property type="entry name" value="Ribonuclease H-like superfamily/Ribonuclease H"/>
    <property type="match status" value="1"/>
</dbReference>
<keyword evidence="1" id="KW-0378">Hydrolase</keyword>
<protein>
    <submittedName>
        <fullName evidence="1">Holliday junction resolvasome RuvABC endonuclease subunit</fullName>
    </submittedName>
</protein>